<sequence length="150" mass="17323">MTNANDIKRFQLKLIDNIVDFLFIANPEQLSLLSLNKITKLNLSKNDTQYTLKYTLDRIHNQDYMLITSLESSYTIKNGLKIVFSLSTRSQIMFSSTISEDDIRSYINENSLPYFLPILNEATTLVAKNTKEFTGIPEIFDYAYDFANSH</sequence>
<evidence type="ECO:0000313" key="1">
    <source>
        <dbReference type="EMBL" id="AKI05013.1"/>
    </source>
</evidence>
<organism evidence="1 2">
    <name type="scientific">Ligilactobacillus salivarius str. Ren</name>
    <dbReference type="NCBI Taxonomy" id="1194971"/>
    <lineage>
        <taxon>Bacteria</taxon>
        <taxon>Bacillati</taxon>
        <taxon>Bacillota</taxon>
        <taxon>Bacilli</taxon>
        <taxon>Lactobacillales</taxon>
        <taxon>Lactobacillaceae</taxon>
        <taxon>Ligilactobacillus</taxon>
    </lineage>
</organism>
<dbReference type="AlphaFoldDB" id="A0A0F7PVL5"/>
<reference evidence="1 2" key="1">
    <citation type="submission" date="2015-05" db="EMBL/GenBank/DDBJ databases">
        <title>Complete genome sequence of Lactobacillus salivarius Ren, a probiotic strain with antitumor activity.</title>
        <authorList>
            <person name="Sun E."/>
            <person name="Zhao L."/>
            <person name="Liu S."/>
            <person name="Zhang M."/>
            <person name="Guo H."/>
            <person name="Ren F."/>
        </authorList>
    </citation>
    <scope>NUCLEOTIDE SEQUENCE [LARGE SCALE GENOMIC DNA]</scope>
    <source>
        <strain evidence="1 2">Ren</strain>
    </source>
</reference>
<gene>
    <name evidence="1" type="ORF">LsR_01471</name>
</gene>
<dbReference type="EMBL" id="CP011403">
    <property type="protein sequence ID" value="AKI05013.1"/>
    <property type="molecule type" value="Genomic_DNA"/>
</dbReference>
<evidence type="ECO:0000313" key="2">
    <source>
        <dbReference type="Proteomes" id="UP000035027"/>
    </source>
</evidence>
<dbReference type="RefSeq" id="WP_047035942.1">
    <property type="nucleotide sequence ID" value="NZ_CP011403.1"/>
</dbReference>
<proteinExistence type="predicted"/>
<accession>A0A0F7PVL5</accession>
<protein>
    <submittedName>
        <fullName evidence="1">Uncharacterized protein</fullName>
    </submittedName>
</protein>
<dbReference type="PATRIC" id="fig|1194971.3.peg.1476"/>
<dbReference type="Proteomes" id="UP000035027">
    <property type="component" value="Chromosome"/>
</dbReference>
<name>A0A0F7PVL5_9LACO</name>